<proteinExistence type="predicted"/>
<keyword evidence="2" id="KW-1185">Reference proteome</keyword>
<gene>
    <name evidence="1" type="ORF">PCAMFM013_S014g000297</name>
</gene>
<protein>
    <submittedName>
        <fullName evidence="1">Str. FM013</fullName>
    </submittedName>
</protein>
<reference evidence="1 2" key="1">
    <citation type="journal article" date="2014" name="Nat. Commun.">
        <title>Multiple recent horizontal transfers of a large genomic region in cheese making fungi.</title>
        <authorList>
            <person name="Cheeseman K."/>
            <person name="Ropars J."/>
            <person name="Renault P."/>
            <person name="Dupont J."/>
            <person name="Gouzy J."/>
            <person name="Branca A."/>
            <person name="Abraham A.L."/>
            <person name="Ceppi M."/>
            <person name="Conseiller E."/>
            <person name="Debuchy R."/>
            <person name="Malagnac F."/>
            <person name="Goarin A."/>
            <person name="Silar P."/>
            <person name="Lacoste S."/>
            <person name="Sallet E."/>
            <person name="Bensimon A."/>
            <person name="Giraud T."/>
            <person name="Brygoo Y."/>
        </authorList>
    </citation>
    <scope>NUCLEOTIDE SEQUENCE [LARGE SCALE GENOMIC DNA]</scope>
    <source>
        <strain evidence="2">FM 013</strain>
    </source>
</reference>
<organism evidence="1 2">
    <name type="scientific">Penicillium camemberti (strain FM 013)</name>
    <dbReference type="NCBI Taxonomy" id="1429867"/>
    <lineage>
        <taxon>Eukaryota</taxon>
        <taxon>Fungi</taxon>
        <taxon>Dikarya</taxon>
        <taxon>Ascomycota</taxon>
        <taxon>Pezizomycotina</taxon>
        <taxon>Eurotiomycetes</taxon>
        <taxon>Eurotiomycetidae</taxon>
        <taxon>Eurotiales</taxon>
        <taxon>Aspergillaceae</taxon>
        <taxon>Penicillium</taxon>
    </lineage>
</organism>
<evidence type="ECO:0000313" key="1">
    <source>
        <dbReference type="EMBL" id="CRL25401.1"/>
    </source>
</evidence>
<dbReference type="AlphaFoldDB" id="A0A0G4PGF4"/>
<name>A0A0G4PGF4_PENC3</name>
<accession>A0A0G4PGF4</accession>
<dbReference type="Proteomes" id="UP000053732">
    <property type="component" value="Unassembled WGS sequence"/>
</dbReference>
<evidence type="ECO:0000313" key="2">
    <source>
        <dbReference type="Proteomes" id="UP000053732"/>
    </source>
</evidence>
<dbReference type="EMBL" id="HG793147">
    <property type="protein sequence ID" value="CRL25401.1"/>
    <property type="molecule type" value="Genomic_DNA"/>
</dbReference>
<sequence length="86" mass="9861">MAAVLEVAILETESRLYRDMGLWLDPAKGNAQMAIAIKANRTRQAVVRSKKRSEHWRKRLSTFKIQLTCFGMSSRQTTKMFEKATA</sequence>